<comment type="catalytic activity">
    <reaction evidence="6">
        <text>ATP + H2O = ADP + phosphate + H(+)</text>
        <dbReference type="Rhea" id="RHEA:13065"/>
        <dbReference type="ChEBI" id="CHEBI:15377"/>
        <dbReference type="ChEBI" id="CHEBI:15378"/>
        <dbReference type="ChEBI" id="CHEBI:30616"/>
        <dbReference type="ChEBI" id="CHEBI:43474"/>
        <dbReference type="ChEBI" id="CHEBI:456216"/>
        <dbReference type="EC" id="3.6.4.13"/>
    </reaction>
</comment>
<protein>
    <recommendedName>
        <fullName evidence="1">RNA helicase</fullName>
        <ecNumber evidence="1">3.6.4.13</ecNumber>
    </recommendedName>
</protein>
<keyword evidence="5" id="KW-0067">ATP-binding</keyword>
<keyword evidence="10" id="KW-1185">Reference proteome</keyword>
<dbReference type="PANTHER" id="PTHR18934:SF99">
    <property type="entry name" value="ATP-DEPENDENT RNA HELICASE DHX37-RELATED"/>
    <property type="match status" value="1"/>
</dbReference>
<evidence type="ECO:0000256" key="6">
    <source>
        <dbReference type="ARBA" id="ARBA00047984"/>
    </source>
</evidence>
<reference evidence="9 10" key="1">
    <citation type="submission" date="2022-03" db="EMBL/GenBank/DDBJ databases">
        <authorList>
            <person name="Macdonald S."/>
            <person name="Ahmed S."/>
            <person name="Newling K."/>
        </authorList>
    </citation>
    <scope>NUCLEOTIDE SEQUENCE [LARGE SCALE GENOMIC DNA]</scope>
</reference>
<evidence type="ECO:0000313" key="9">
    <source>
        <dbReference type="EMBL" id="CAH8323709.1"/>
    </source>
</evidence>
<keyword evidence="4" id="KW-0347">Helicase</keyword>
<keyword evidence="3" id="KW-0378">Hydrolase</keyword>
<keyword evidence="7" id="KW-0175">Coiled coil</keyword>
<dbReference type="InterPro" id="IPR027417">
    <property type="entry name" value="P-loop_NTPase"/>
</dbReference>
<evidence type="ECO:0000256" key="1">
    <source>
        <dbReference type="ARBA" id="ARBA00012552"/>
    </source>
</evidence>
<dbReference type="EMBL" id="CAKOAT010099599">
    <property type="protein sequence ID" value="CAH8323709.1"/>
    <property type="molecule type" value="Genomic_DNA"/>
</dbReference>
<feature type="coiled-coil region" evidence="7">
    <location>
        <begin position="28"/>
        <end position="55"/>
    </location>
</feature>
<name>A0ABC8JKI2_ERUVS</name>
<evidence type="ECO:0000256" key="2">
    <source>
        <dbReference type="ARBA" id="ARBA00022741"/>
    </source>
</evidence>
<dbReference type="Gene3D" id="3.40.50.300">
    <property type="entry name" value="P-loop containing nucleotide triphosphate hydrolases"/>
    <property type="match status" value="1"/>
</dbReference>
<dbReference type="PANTHER" id="PTHR18934">
    <property type="entry name" value="ATP-DEPENDENT RNA HELICASE"/>
    <property type="match status" value="1"/>
</dbReference>
<proteinExistence type="predicted"/>
<dbReference type="GO" id="GO:0016787">
    <property type="term" value="F:hydrolase activity"/>
    <property type="evidence" value="ECO:0007669"/>
    <property type="project" value="UniProtKB-KW"/>
</dbReference>
<organism evidence="9 10">
    <name type="scientific">Eruca vesicaria subsp. sativa</name>
    <name type="common">Garden rocket</name>
    <name type="synonym">Eruca sativa</name>
    <dbReference type="NCBI Taxonomy" id="29727"/>
    <lineage>
        <taxon>Eukaryota</taxon>
        <taxon>Viridiplantae</taxon>
        <taxon>Streptophyta</taxon>
        <taxon>Embryophyta</taxon>
        <taxon>Tracheophyta</taxon>
        <taxon>Spermatophyta</taxon>
        <taxon>Magnoliopsida</taxon>
        <taxon>eudicotyledons</taxon>
        <taxon>Gunneridae</taxon>
        <taxon>Pentapetalae</taxon>
        <taxon>rosids</taxon>
        <taxon>malvids</taxon>
        <taxon>Brassicales</taxon>
        <taxon>Brassicaceae</taxon>
        <taxon>Brassiceae</taxon>
        <taxon>Eruca</taxon>
    </lineage>
</organism>
<dbReference type="AlphaFoldDB" id="A0ABC8JKI2"/>
<dbReference type="GO" id="GO:0005524">
    <property type="term" value="F:ATP binding"/>
    <property type="evidence" value="ECO:0007669"/>
    <property type="project" value="UniProtKB-KW"/>
</dbReference>
<dbReference type="GO" id="GO:0003724">
    <property type="term" value="F:RNA helicase activity"/>
    <property type="evidence" value="ECO:0007669"/>
    <property type="project" value="UniProtKB-EC"/>
</dbReference>
<evidence type="ECO:0000256" key="5">
    <source>
        <dbReference type="ARBA" id="ARBA00022840"/>
    </source>
</evidence>
<keyword evidence="2" id="KW-0547">Nucleotide-binding</keyword>
<evidence type="ECO:0000256" key="7">
    <source>
        <dbReference type="SAM" id="Coils"/>
    </source>
</evidence>
<evidence type="ECO:0000256" key="3">
    <source>
        <dbReference type="ARBA" id="ARBA00022801"/>
    </source>
</evidence>
<dbReference type="SUPFAM" id="SSF52540">
    <property type="entry name" value="P-loop containing nucleoside triphosphate hydrolases"/>
    <property type="match status" value="1"/>
</dbReference>
<comment type="caution">
    <text evidence="9">The sequence shown here is derived from an EMBL/GenBank/DDBJ whole genome shotgun (WGS) entry which is preliminary data.</text>
</comment>
<dbReference type="EC" id="3.6.4.13" evidence="1"/>
<feature type="region of interest" description="Disordered" evidence="8">
    <location>
        <begin position="1"/>
        <end position="26"/>
    </location>
</feature>
<evidence type="ECO:0000256" key="4">
    <source>
        <dbReference type="ARBA" id="ARBA00022806"/>
    </source>
</evidence>
<evidence type="ECO:0000313" key="10">
    <source>
        <dbReference type="Proteomes" id="UP001642260"/>
    </source>
</evidence>
<sequence>MKGEDTNLDLMPSRKKNKGPGKMCDKLNLNKTTLRKSQKRNLKKLEEEIKEKELLSAKTSEFKYKLSADVSSLLQSSKAIGRSDTKLEKRRRTIQLSKIGVVSEHSDEPVMDNDSCMDEPTTPEPAENVDIPSLQTDSEQFVNANELDSKVMIPAEEACEEDEPVVDMNLLTTGRDDDVDEEGLRRMFLYETGFGSKKLSSRSGVIGITQPCRVAVLATAKRVVHELSVGLGQDVGFKVRCDKNIGENAAIKSMTDGILLHEIQNDFLLRRYSVIILVETHERSFNTDILIWMLTGVIKIWRHNKRNISPPKSMSETLRVEGFVSERKVVP</sequence>
<accession>A0ABC8JKI2</accession>
<dbReference type="Proteomes" id="UP001642260">
    <property type="component" value="Unassembled WGS sequence"/>
</dbReference>
<gene>
    <name evidence="9" type="ORF">ERUC_LOCUS9948</name>
</gene>
<evidence type="ECO:0000256" key="8">
    <source>
        <dbReference type="SAM" id="MobiDB-lite"/>
    </source>
</evidence>